<dbReference type="Pfam" id="PF07813">
    <property type="entry name" value="LTXXQ"/>
    <property type="match status" value="1"/>
</dbReference>
<dbReference type="EMBL" id="CABFMQ020000091">
    <property type="protein sequence ID" value="VTZ51226.1"/>
    <property type="molecule type" value="Genomic_DNA"/>
</dbReference>
<organism evidence="1 2">
    <name type="scientific">Methylocella tundrae</name>
    <dbReference type="NCBI Taxonomy" id="227605"/>
    <lineage>
        <taxon>Bacteria</taxon>
        <taxon>Pseudomonadati</taxon>
        <taxon>Pseudomonadota</taxon>
        <taxon>Alphaproteobacteria</taxon>
        <taxon>Hyphomicrobiales</taxon>
        <taxon>Beijerinckiaceae</taxon>
        <taxon>Methylocella</taxon>
    </lineage>
</organism>
<accession>A0A8B6M8L1</accession>
<protein>
    <recommendedName>
        <fullName evidence="3">LTXXQ motif family protein</fullName>
    </recommendedName>
</protein>
<keyword evidence="2" id="KW-1185">Reference proteome</keyword>
<evidence type="ECO:0000313" key="1">
    <source>
        <dbReference type="EMBL" id="VTZ51226.1"/>
    </source>
</evidence>
<dbReference type="InterPro" id="IPR012899">
    <property type="entry name" value="LTXXQ"/>
</dbReference>
<gene>
    <name evidence="1" type="ORF">MPC4_330026</name>
</gene>
<name>A0A8B6M8L1_METTU</name>
<proteinExistence type="predicted"/>
<reference evidence="1 2" key="1">
    <citation type="submission" date="2019-05" db="EMBL/GenBank/DDBJ databases">
        <authorList>
            <person name="Farhan Ul Haque M."/>
        </authorList>
    </citation>
    <scope>NUCLEOTIDE SEQUENCE [LARGE SCALE GENOMIC DNA]</scope>
    <source>
        <strain evidence="1">2</strain>
    </source>
</reference>
<sequence>MSLRKIVRHQRISLVSRTNQQRETRQMKGEKGMTNPNKLNLAAMVLLAVSSAAWAQDVGAAAPPIQNDADRDAACRMDEHIDGQLAYIKAELKITEVQESQWNVFAGMFREDKEKQARACKAAQEQSRSLMSASLPESMKMMAGNLAERLESLRSMEAAVQPLYAILSKAQKKTADEIMKGAPGV</sequence>
<comment type="caution">
    <text evidence="1">The sequence shown here is derived from an EMBL/GenBank/DDBJ whole genome shotgun (WGS) entry which is preliminary data.</text>
</comment>
<dbReference type="AlphaFoldDB" id="A0A8B6M8L1"/>
<evidence type="ECO:0000313" key="2">
    <source>
        <dbReference type="Proteomes" id="UP000485880"/>
    </source>
</evidence>
<evidence type="ECO:0008006" key="3">
    <source>
        <dbReference type="Google" id="ProtNLM"/>
    </source>
</evidence>
<dbReference type="Proteomes" id="UP000485880">
    <property type="component" value="Unassembled WGS sequence"/>
</dbReference>
<dbReference type="GO" id="GO:0042597">
    <property type="term" value="C:periplasmic space"/>
    <property type="evidence" value="ECO:0007669"/>
    <property type="project" value="InterPro"/>
</dbReference>